<evidence type="ECO:0000256" key="1">
    <source>
        <dbReference type="ARBA" id="ARBA00004571"/>
    </source>
</evidence>
<dbReference type="InterPro" id="IPR000531">
    <property type="entry name" value="Beta-barrel_TonB"/>
</dbReference>
<evidence type="ECO:0000256" key="11">
    <source>
        <dbReference type="ARBA" id="ARBA00023136"/>
    </source>
</evidence>
<dbReference type="Pfam" id="PF07715">
    <property type="entry name" value="Plug"/>
    <property type="match status" value="1"/>
</dbReference>
<keyword evidence="11 14" id="KW-0472">Membrane</keyword>
<dbReference type="InterPro" id="IPR039426">
    <property type="entry name" value="TonB-dep_rcpt-like"/>
</dbReference>
<keyword evidence="13 14" id="KW-0998">Cell outer membrane</keyword>
<keyword evidence="8" id="KW-0408">Iron</keyword>
<keyword evidence="12" id="KW-0675">Receptor</keyword>
<keyword evidence="9" id="KW-0406">Ion transport</keyword>
<name>A0A2G8RIR3_9RHOB</name>
<keyword evidence="7" id="KW-0732">Signal</keyword>
<dbReference type="Gene3D" id="2.170.130.10">
    <property type="entry name" value="TonB-dependent receptor, plug domain"/>
    <property type="match status" value="1"/>
</dbReference>
<evidence type="ECO:0008006" key="20">
    <source>
        <dbReference type="Google" id="ProtNLM"/>
    </source>
</evidence>
<evidence type="ECO:0000256" key="3">
    <source>
        <dbReference type="ARBA" id="ARBA00022448"/>
    </source>
</evidence>
<evidence type="ECO:0000256" key="5">
    <source>
        <dbReference type="ARBA" id="ARBA00022496"/>
    </source>
</evidence>
<organism evidence="18 19">
    <name type="scientific">Puniceibacterium antarcticum</name>
    <dbReference type="NCBI Taxonomy" id="1206336"/>
    <lineage>
        <taxon>Bacteria</taxon>
        <taxon>Pseudomonadati</taxon>
        <taxon>Pseudomonadota</taxon>
        <taxon>Alphaproteobacteria</taxon>
        <taxon>Rhodobacterales</taxon>
        <taxon>Paracoccaceae</taxon>
        <taxon>Puniceibacterium</taxon>
    </lineage>
</organism>
<evidence type="ECO:0000256" key="8">
    <source>
        <dbReference type="ARBA" id="ARBA00023004"/>
    </source>
</evidence>
<keyword evidence="10 15" id="KW-0798">TonB box</keyword>
<keyword evidence="19" id="KW-1185">Reference proteome</keyword>
<evidence type="ECO:0000256" key="15">
    <source>
        <dbReference type="RuleBase" id="RU003357"/>
    </source>
</evidence>
<dbReference type="SUPFAM" id="SSF56935">
    <property type="entry name" value="Porins"/>
    <property type="match status" value="1"/>
</dbReference>
<dbReference type="GO" id="GO:0015891">
    <property type="term" value="P:siderophore transport"/>
    <property type="evidence" value="ECO:0007669"/>
    <property type="project" value="InterPro"/>
</dbReference>
<evidence type="ECO:0000256" key="4">
    <source>
        <dbReference type="ARBA" id="ARBA00022452"/>
    </source>
</evidence>
<reference evidence="18 19" key="1">
    <citation type="submission" date="2013-09" db="EMBL/GenBank/DDBJ databases">
        <title>Genome sequencing of Phaeobacter antarcticus sp. nov. SM1211.</title>
        <authorList>
            <person name="Zhang X.-Y."/>
            <person name="Liu C."/>
            <person name="Chen X.-L."/>
            <person name="Xie B.-B."/>
            <person name="Qin Q.-L."/>
            <person name="Rong J.-C."/>
            <person name="Zhang Y.-Z."/>
        </authorList>
    </citation>
    <scope>NUCLEOTIDE SEQUENCE [LARGE SCALE GENOMIC DNA]</scope>
    <source>
        <strain evidence="18 19">SM1211</strain>
    </source>
</reference>
<dbReference type="GO" id="GO:0038023">
    <property type="term" value="F:signaling receptor activity"/>
    <property type="evidence" value="ECO:0007669"/>
    <property type="project" value="InterPro"/>
</dbReference>
<comment type="subcellular location">
    <subcellularLocation>
        <location evidence="1 14">Cell outer membrane</location>
        <topology evidence="1 14">Multi-pass membrane protein</topology>
    </subcellularLocation>
</comment>
<evidence type="ECO:0000256" key="2">
    <source>
        <dbReference type="ARBA" id="ARBA00009810"/>
    </source>
</evidence>
<dbReference type="PROSITE" id="PS52016">
    <property type="entry name" value="TONB_DEPENDENT_REC_3"/>
    <property type="match status" value="1"/>
</dbReference>
<feature type="domain" description="TonB-dependent receptor plug" evidence="17">
    <location>
        <begin position="57"/>
        <end position="159"/>
    </location>
</feature>
<dbReference type="GO" id="GO:0009279">
    <property type="term" value="C:cell outer membrane"/>
    <property type="evidence" value="ECO:0007669"/>
    <property type="project" value="UniProtKB-SubCell"/>
</dbReference>
<evidence type="ECO:0000256" key="12">
    <source>
        <dbReference type="ARBA" id="ARBA00023170"/>
    </source>
</evidence>
<evidence type="ECO:0000256" key="9">
    <source>
        <dbReference type="ARBA" id="ARBA00023065"/>
    </source>
</evidence>
<dbReference type="InterPro" id="IPR037066">
    <property type="entry name" value="Plug_dom_sf"/>
</dbReference>
<evidence type="ECO:0000256" key="14">
    <source>
        <dbReference type="PROSITE-ProRule" id="PRU01360"/>
    </source>
</evidence>
<dbReference type="InterPro" id="IPR036942">
    <property type="entry name" value="Beta-barrel_TonB_sf"/>
</dbReference>
<feature type="domain" description="TonB-dependent receptor-like beta-barrel" evidence="16">
    <location>
        <begin position="251"/>
        <end position="672"/>
    </location>
</feature>
<dbReference type="InterPro" id="IPR012910">
    <property type="entry name" value="Plug_dom"/>
</dbReference>
<dbReference type="PANTHER" id="PTHR32552">
    <property type="entry name" value="FERRICHROME IRON RECEPTOR-RELATED"/>
    <property type="match status" value="1"/>
</dbReference>
<keyword evidence="4 14" id="KW-1134">Transmembrane beta strand</keyword>
<dbReference type="GO" id="GO:0015344">
    <property type="term" value="F:siderophore uptake transmembrane transporter activity"/>
    <property type="evidence" value="ECO:0007669"/>
    <property type="project" value="TreeGrafter"/>
</dbReference>
<dbReference type="Pfam" id="PF00593">
    <property type="entry name" value="TonB_dep_Rec_b-barrel"/>
    <property type="match status" value="1"/>
</dbReference>
<dbReference type="PANTHER" id="PTHR32552:SF68">
    <property type="entry name" value="FERRICHROME OUTER MEMBRANE TRANSPORTER_PHAGE RECEPTOR"/>
    <property type="match status" value="1"/>
</dbReference>
<evidence type="ECO:0000313" key="19">
    <source>
        <dbReference type="Proteomes" id="UP000231259"/>
    </source>
</evidence>
<keyword evidence="3 14" id="KW-0813">Transport</keyword>
<evidence type="ECO:0000259" key="17">
    <source>
        <dbReference type="Pfam" id="PF07715"/>
    </source>
</evidence>
<dbReference type="Proteomes" id="UP000231259">
    <property type="component" value="Unassembled WGS sequence"/>
</dbReference>
<evidence type="ECO:0000256" key="13">
    <source>
        <dbReference type="ARBA" id="ARBA00023237"/>
    </source>
</evidence>
<accession>A0A2G8RIR3</accession>
<dbReference type="AlphaFoldDB" id="A0A2G8RIR3"/>
<comment type="similarity">
    <text evidence="2 14 15">Belongs to the TonB-dependent receptor family.</text>
</comment>
<dbReference type="NCBIfam" id="TIGR01783">
    <property type="entry name" value="TonB-siderophor"/>
    <property type="match status" value="1"/>
</dbReference>
<dbReference type="CDD" id="cd01347">
    <property type="entry name" value="ligand_gated_channel"/>
    <property type="match status" value="1"/>
</dbReference>
<evidence type="ECO:0000259" key="16">
    <source>
        <dbReference type="Pfam" id="PF00593"/>
    </source>
</evidence>
<dbReference type="InterPro" id="IPR010105">
    <property type="entry name" value="TonB_sidphr_rcpt"/>
</dbReference>
<protein>
    <recommendedName>
        <fullName evidence="20">TonB-denpendent receptor</fullName>
    </recommendedName>
</protein>
<gene>
    <name evidence="18" type="ORF">P775_05180</name>
</gene>
<proteinExistence type="inferred from homology"/>
<dbReference type="Gene3D" id="2.40.170.20">
    <property type="entry name" value="TonB-dependent receptor, beta-barrel domain"/>
    <property type="match status" value="1"/>
</dbReference>
<evidence type="ECO:0000256" key="6">
    <source>
        <dbReference type="ARBA" id="ARBA00022692"/>
    </source>
</evidence>
<evidence type="ECO:0000313" key="18">
    <source>
        <dbReference type="EMBL" id="PIL21383.1"/>
    </source>
</evidence>
<keyword evidence="6 14" id="KW-0812">Transmembrane</keyword>
<evidence type="ECO:0000256" key="10">
    <source>
        <dbReference type="ARBA" id="ARBA00023077"/>
    </source>
</evidence>
<sequence>MTLLMMTVASGAMAQAIDDPFALQLIVVDSADDATGPVDGARNPTTTTGSKMPLELNRIPQSVSVLGRDEIDRFKAHRVSEALRYTAGVSADVYGDDEDYDWMRIRGFKANQNGTYLDNAQNLAISFGSFFIDPYTLERIEVLRGPSSALYGGSNPGGILNYVSKRPGERIREVTIGANDASAGWLEFDMGDDLGNGRSYRVTGRLEGGDKYDDFNHGLRGTLAPSFKFTTDGGTEITLLANIHAAEEQHNGSNFLPYYGTVKKTEEFGYIDPDANFSDSDWDKYSRRQIYASAIVKRELANGFTFEGIGRVSAADLDERYYYPSGYLNGSIYADGTAKPNDDEGTLRMAAFTSDARVRTAQTDLRFYGTLNSGAVTHDVMVGLDARYFWLDETLTVGLGTPNSVKNPSDPSIAYAEPPYNDITTTQSQVGLYFQDQMRWGGGWIGTLNLRHDFVWTEQEGTNAFERDDSETSYRVGLAYETAGGLTPYASFSSFFNPLVSPPSTGVTKPETGHQVELGVKWAPQDSNFRLSAAAFQIEQQNVTTGMAPNRSQLGEVRSRGFELEGQYDFGNGLTMAGAATLLDMEITRDKNAALEGKEPTLNPEHELSLFARYAFSGALEGLSMGLGARHRGESWADTANKYKVPSSTAYDMTASYAFGKGMEGTLSVTNLTDERNVTTCDGLLLCSYGSGREISVSLTSRF</sequence>
<keyword evidence="5" id="KW-0410">Iron transport</keyword>
<evidence type="ECO:0000256" key="7">
    <source>
        <dbReference type="ARBA" id="ARBA00022729"/>
    </source>
</evidence>
<dbReference type="EMBL" id="AWWI01000042">
    <property type="protein sequence ID" value="PIL21383.1"/>
    <property type="molecule type" value="Genomic_DNA"/>
</dbReference>
<comment type="caution">
    <text evidence="18">The sequence shown here is derived from an EMBL/GenBank/DDBJ whole genome shotgun (WGS) entry which is preliminary data.</text>
</comment>